<dbReference type="GO" id="GO:0006935">
    <property type="term" value="P:chemotaxis"/>
    <property type="evidence" value="ECO:0007669"/>
    <property type="project" value="InterPro"/>
</dbReference>
<comment type="subcellular location">
    <subcellularLocation>
        <location evidence="1">Cytoplasm</location>
    </subcellularLocation>
</comment>
<dbReference type="Proteomes" id="UP000484885">
    <property type="component" value="Unassembled WGS sequence"/>
</dbReference>
<reference evidence="5 6" key="1">
    <citation type="submission" date="2020-02" db="EMBL/GenBank/DDBJ databases">
        <authorList>
            <person name="Zhang X.-Y."/>
        </authorList>
    </citation>
    <scope>NUCLEOTIDE SEQUENCE [LARGE SCALE GENOMIC DNA]</scope>
    <source>
        <strain evidence="5 6">C33</strain>
    </source>
</reference>
<dbReference type="GO" id="GO:0005829">
    <property type="term" value="C:cytosol"/>
    <property type="evidence" value="ECO:0007669"/>
    <property type="project" value="TreeGrafter"/>
</dbReference>
<protein>
    <recommendedName>
        <fullName evidence="2">Chemotaxis protein CheW</fullName>
    </recommendedName>
</protein>
<dbReference type="PANTHER" id="PTHR22617:SF45">
    <property type="entry name" value="CHEMOTAXIS PROTEIN CHEW"/>
    <property type="match status" value="1"/>
</dbReference>
<feature type="domain" description="CheW-like" evidence="4">
    <location>
        <begin position="15"/>
        <end position="159"/>
    </location>
</feature>
<dbReference type="PROSITE" id="PS50851">
    <property type="entry name" value="CHEW"/>
    <property type="match status" value="1"/>
</dbReference>
<dbReference type="Gene3D" id="2.40.50.180">
    <property type="entry name" value="CheA-289, Domain 4"/>
    <property type="match status" value="1"/>
</dbReference>
<dbReference type="AlphaFoldDB" id="A0A845V5T7"/>
<organism evidence="5 6">
    <name type="scientific">Wenzhouxiangella limi</name>
    <dbReference type="NCBI Taxonomy" id="2707351"/>
    <lineage>
        <taxon>Bacteria</taxon>
        <taxon>Pseudomonadati</taxon>
        <taxon>Pseudomonadota</taxon>
        <taxon>Gammaproteobacteria</taxon>
        <taxon>Chromatiales</taxon>
        <taxon>Wenzhouxiangellaceae</taxon>
        <taxon>Wenzhouxiangella</taxon>
    </lineage>
</organism>
<dbReference type="SMART" id="SM00260">
    <property type="entry name" value="CheW"/>
    <property type="match status" value="1"/>
</dbReference>
<evidence type="ECO:0000259" key="4">
    <source>
        <dbReference type="PROSITE" id="PS50851"/>
    </source>
</evidence>
<dbReference type="InterPro" id="IPR036061">
    <property type="entry name" value="CheW-like_dom_sf"/>
</dbReference>
<accession>A0A845V5T7</accession>
<dbReference type="Pfam" id="PF01584">
    <property type="entry name" value="CheW"/>
    <property type="match status" value="1"/>
</dbReference>
<name>A0A845V5T7_9GAMM</name>
<dbReference type="SUPFAM" id="SSF50341">
    <property type="entry name" value="CheW-like"/>
    <property type="match status" value="1"/>
</dbReference>
<sequence length="169" mass="18414">MSENDHPPDPATRLNTKILTFEVQAEDYGIDINQVREIRGWSAVRSVPGAADFVLGILRLRGAVIPIVDLRRRLGLGESVCDQRTVVIIVALGHGQMVNNVGLVVDSVSDVVDLAQGRLLASPELGTPAQKALVREVALLDERMYLLIDLERIFDQKELAALETVVAPG</sequence>
<gene>
    <name evidence="5" type="ORF">G3I74_06310</name>
</gene>
<dbReference type="PANTHER" id="PTHR22617">
    <property type="entry name" value="CHEMOTAXIS SENSOR HISTIDINE KINASE-RELATED"/>
    <property type="match status" value="1"/>
</dbReference>
<keyword evidence="3" id="KW-0963">Cytoplasm</keyword>
<evidence type="ECO:0000313" key="5">
    <source>
        <dbReference type="EMBL" id="NDY95335.1"/>
    </source>
</evidence>
<evidence type="ECO:0000256" key="2">
    <source>
        <dbReference type="ARBA" id="ARBA00021483"/>
    </source>
</evidence>
<dbReference type="EMBL" id="JAAGSC010000039">
    <property type="protein sequence ID" value="NDY95335.1"/>
    <property type="molecule type" value="Genomic_DNA"/>
</dbReference>
<evidence type="ECO:0000313" key="6">
    <source>
        <dbReference type="Proteomes" id="UP000484885"/>
    </source>
</evidence>
<dbReference type="RefSeq" id="WP_164210729.1">
    <property type="nucleotide sequence ID" value="NZ_JAAGSC010000039.1"/>
</dbReference>
<dbReference type="GO" id="GO:0007165">
    <property type="term" value="P:signal transduction"/>
    <property type="evidence" value="ECO:0007669"/>
    <property type="project" value="InterPro"/>
</dbReference>
<evidence type="ECO:0000256" key="1">
    <source>
        <dbReference type="ARBA" id="ARBA00004496"/>
    </source>
</evidence>
<dbReference type="InterPro" id="IPR002545">
    <property type="entry name" value="CheW-lke_dom"/>
</dbReference>
<keyword evidence="6" id="KW-1185">Reference proteome</keyword>
<proteinExistence type="predicted"/>
<dbReference type="Gene3D" id="2.30.30.40">
    <property type="entry name" value="SH3 Domains"/>
    <property type="match status" value="1"/>
</dbReference>
<evidence type="ECO:0000256" key="3">
    <source>
        <dbReference type="ARBA" id="ARBA00022490"/>
    </source>
</evidence>
<comment type="caution">
    <text evidence="5">The sequence shown here is derived from an EMBL/GenBank/DDBJ whole genome shotgun (WGS) entry which is preliminary data.</text>
</comment>
<dbReference type="InterPro" id="IPR039315">
    <property type="entry name" value="CheW"/>
</dbReference>